<accession>A0ABS4D722</accession>
<comment type="caution">
    <text evidence="1">The sequence shown here is derived from an EMBL/GenBank/DDBJ whole genome shotgun (WGS) entry which is preliminary data.</text>
</comment>
<dbReference type="Proteomes" id="UP001193081">
    <property type="component" value="Unassembled WGS sequence"/>
</dbReference>
<dbReference type="InterPro" id="IPR029044">
    <property type="entry name" value="Nucleotide-diphossugar_trans"/>
</dbReference>
<evidence type="ECO:0000313" key="1">
    <source>
        <dbReference type="EMBL" id="MBP1465232.1"/>
    </source>
</evidence>
<dbReference type="CDD" id="cd04186">
    <property type="entry name" value="GT_2_like_c"/>
    <property type="match status" value="1"/>
</dbReference>
<dbReference type="PANTHER" id="PTHR43179:SF7">
    <property type="entry name" value="RHAMNOSYLTRANSFERASE WBBL"/>
    <property type="match status" value="1"/>
</dbReference>
<dbReference type="Pfam" id="PF13641">
    <property type="entry name" value="Glyco_tranf_2_3"/>
    <property type="match status" value="1"/>
</dbReference>
<dbReference type="Gene3D" id="3.90.550.10">
    <property type="entry name" value="Spore Coat Polysaccharide Biosynthesis Protein SpsA, Chain A"/>
    <property type="match status" value="1"/>
</dbReference>
<name>A0ABS4D722_9CHLR</name>
<evidence type="ECO:0000313" key="2">
    <source>
        <dbReference type="Proteomes" id="UP001193081"/>
    </source>
</evidence>
<reference evidence="1 2" key="1">
    <citation type="submission" date="2021-03" db="EMBL/GenBank/DDBJ databases">
        <authorList>
            <person name="Grouzdev D.S."/>
        </authorList>
    </citation>
    <scope>NUCLEOTIDE SEQUENCE [LARGE SCALE GENOMIC DNA]</scope>
    <source>
        <strain evidence="1 2">M50-1</strain>
    </source>
</reference>
<sequence>MSRLAVVILNYNRADLLADCLASLYAAPTRCDLTVWVVDNDSSDASVAIVRDRFPQARLIVSPINGGFSYGNNLALRAISAEQSADYVLLLNNDTVVPAGALDGLVDYLVANPAVAVVGPRLLLPDGSLDLACRRSFPSPEISFYRMSGLATLFPRSRRFGRYNLTYLDPACETEVDAVVGACMLLRASVIDEVGLLDEQFFMYGEDLDWCYRIKAYGWRIVYYPQVIVHHYKRASSTRRAIPSIRAFYDAMRIFHRKHYAATTAAPLNLLIEVGISLKEFMALGRNLLLPPAARRVG</sequence>
<dbReference type="RefSeq" id="WP_135477341.1">
    <property type="nucleotide sequence ID" value="NZ_SIJK02000007.1"/>
</dbReference>
<protein>
    <submittedName>
        <fullName evidence="1">Glycosyltransferase family 2 protein</fullName>
    </submittedName>
</protein>
<gene>
    <name evidence="1" type="ORF">EYB53_005885</name>
</gene>
<dbReference type="EMBL" id="SIJK02000007">
    <property type="protein sequence ID" value="MBP1465232.1"/>
    <property type="molecule type" value="Genomic_DNA"/>
</dbReference>
<proteinExistence type="predicted"/>
<dbReference type="PANTHER" id="PTHR43179">
    <property type="entry name" value="RHAMNOSYLTRANSFERASE WBBL"/>
    <property type="match status" value="1"/>
</dbReference>
<dbReference type="SUPFAM" id="SSF53448">
    <property type="entry name" value="Nucleotide-diphospho-sugar transferases"/>
    <property type="match status" value="1"/>
</dbReference>
<organism evidence="1 2">
    <name type="scientific">Candidatus Chloroploca mongolica</name>
    <dbReference type="NCBI Taxonomy" id="2528176"/>
    <lineage>
        <taxon>Bacteria</taxon>
        <taxon>Bacillati</taxon>
        <taxon>Chloroflexota</taxon>
        <taxon>Chloroflexia</taxon>
        <taxon>Chloroflexales</taxon>
        <taxon>Chloroflexineae</taxon>
        <taxon>Oscillochloridaceae</taxon>
        <taxon>Candidatus Chloroploca</taxon>
    </lineage>
</organism>
<keyword evidence="2" id="KW-1185">Reference proteome</keyword>